<proteinExistence type="predicted"/>
<organism evidence="2 5">
    <name type="scientific">Pseudomonas brenneri</name>
    <dbReference type="NCBI Taxonomy" id="129817"/>
    <lineage>
        <taxon>Bacteria</taxon>
        <taxon>Pseudomonadati</taxon>
        <taxon>Pseudomonadota</taxon>
        <taxon>Gammaproteobacteria</taxon>
        <taxon>Pseudomonadales</taxon>
        <taxon>Pseudomonadaceae</taxon>
        <taxon>Pseudomonas</taxon>
    </lineage>
</organism>
<evidence type="ECO:0000256" key="1">
    <source>
        <dbReference type="SAM" id="Phobius"/>
    </source>
</evidence>
<reference evidence="2 5" key="2">
    <citation type="submission" date="2019-09" db="EMBL/GenBank/DDBJ databases">
        <title>Draft genome sequence of Pseudomonas brenneri CCUG 51514(T).</title>
        <authorList>
            <person name="Tunovic T."/>
            <person name="Pineiro-Iglesias B."/>
            <person name="Unosson C."/>
            <person name="Inganas E."/>
            <person name="Ohlen M."/>
            <person name="Cardew S."/>
            <person name="Jensie-Markopoulos S."/>
            <person name="Salva-Serra F."/>
            <person name="Jaen-Luchoro D."/>
            <person name="Svensson-Stadler L."/>
            <person name="Chun J."/>
            <person name="Moore E."/>
        </authorList>
    </citation>
    <scope>NUCLEOTIDE SEQUENCE [LARGE SCALE GENOMIC DNA]</scope>
    <source>
        <strain evidence="2 5">CCUG 51514</strain>
    </source>
</reference>
<sequence length="304" mass="32633">MTSSPLRDGFPSAHRITRQQIEGSVDLRRLFFAIDADPQLIGAGVVYIDAQFNVVTLREFQPICSVLPKKLVLREAPRHVGPSEFKRMLEHEPRQSELTALALNTAMTCAGALLSWAVITSGFILMPFTAGTSAVISFLGQAAAVASTTQCIAGALRTGIEAYAPTLNDALDSEAWYQAVMNILDGIAVLGIAASALTTMKVVNMTTKATGKSLRQALRGLTRQERIKLNNELLKIQDPRLTPKLLKLKQATGSLPKRISTTEIQASTASHIRDAMAATLGLGSSAMSGNINTLAIGIYEEVMP</sequence>
<keyword evidence="4" id="KW-1185">Reference proteome</keyword>
<dbReference type="Proteomes" id="UP000325296">
    <property type="component" value="Unassembled WGS sequence"/>
</dbReference>
<dbReference type="EMBL" id="VUOL01000005">
    <property type="protein sequence ID" value="KAA2230436.1"/>
    <property type="molecule type" value="Genomic_DNA"/>
</dbReference>
<keyword evidence="1" id="KW-0812">Transmembrane</keyword>
<evidence type="ECO:0000313" key="4">
    <source>
        <dbReference type="Proteomes" id="UP000199620"/>
    </source>
</evidence>
<reference evidence="3 4" key="1">
    <citation type="submission" date="2016-10" db="EMBL/GenBank/DDBJ databases">
        <authorList>
            <person name="Varghese N."/>
            <person name="Submissions S."/>
        </authorList>
    </citation>
    <scope>NUCLEOTIDE SEQUENCE [LARGE SCALE GENOMIC DNA]</scope>
    <source>
        <strain evidence="3 4">BS2771</strain>
    </source>
</reference>
<evidence type="ECO:0000313" key="5">
    <source>
        <dbReference type="Proteomes" id="UP000325296"/>
    </source>
</evidence>
<feature type="transmembrane region" description="Helical" evidence="1">
    <location>
        <begin position="175"/>
        <end position="198"/>
    </location>
</feature>
<accession>A0A5B2UUB7</accession>
<evidence type="ECO:0000313" key="2">
    <source>
        <dbReference type="EMBL" id="KAA2230436.1"/>
    </source>
</evidence>
<name>A0A5B2UUB7_9PSED</name>
<evidence type="ECO:0000313" key="3">
    <source>
        <dbReference type="EMBL" id="SDU95865.1"/>
    </source>
</evidence>
<protein>
    <submittedName>
        <fullName evidence="2">NAD synthetase</fullName>
    </submittedName>
</protein>
<dbReference type="AlphaFoldDB" id="A0A5B2UUB7"/>
<keyword evidence="1" id="KW-1133">Transmembrane helix</keyword>
<dbReference type="RefSeq" id="WP_090291300.1">
    <property type="nucleotide sequence ID" value="NZ_BMNU01000007.1"/>
</dbReference>
<dbReference type="Proteomes" id="UP000199620">
    <property type="component" value="Chromosome I"/>
</dbReference>
<gene>
    <name evidence="2" type="ORF">F1720_10575</name>
    <name evidence="3" type="ORF">SAMN04490181_2164</name>
</gene>
<keyword evidence="1" id="KW-0472">Membrane</keyword>
<dbReference type="EMBL" id="LT629800">
    <property type="protein sequence ID" value="SDU95865.1"/>
    <property type="molecule type" value="Genomic_DNA"/>
</dbReference>
<dbReference type="OrthoDB" id="7013043at2"/>